<keyword evidence="3 10" id="KW-0645">Protease</keyword>
<dbReference type="InterPro" id="IPR000209">
    <property type="entry name" value="Peptidase_S8/S53_dom"/>
</dbReference>
<dbReference type="InterPro" id="IPR023828">
    <property type="entry name" value="Peptidase_S8_Ser-AS"/>
</dbReference>
<keyword evidence="4" id="KW-0732">Signal</keyword>
<protein>
    <submittedName>
        <fullName evidence="10">Subtilisin-like protease</fullName>
    </submittedName>
</protein>
<sequence length="512" mass="55356">MLTNYESCRKIIGARYYYQGYAQDNGPPDATGAVYYSPRDDFGHGSHTASTAVGEEVNNVNLPGVSNLTAKGGAPHARLAVYKVCWHNSCSCADILKAYDDAISDGVDIITISITGNSKSNYFEDCFAIGAFHAYKNGILVSASAGNDGGYRTVANAAPWFLTVAASTIDREAYTFLRLGNGEVIRGYGLNLYQLEGYYPLVEASYCQINMLQYSVIRDTIVLCLVNGVDDSIDEKAEVLKEGGAVGMIVISNSNIIYNYAVPTAIPDITAPGVNILAAWLPNLETQAVDAVAYRFDSGTSMACPHATGVAAVVKAVRRTWSPAAIKSALMTTATLQDNTGGLIKSGQYQATPFDLGSGHLNPDLAVDPGLVYDFDIDDIIDFLCVQNANEWQLQNLVGRPVFCKTPPVAAYNLNYPSIGINYLDRPTSVYRTVTFKGKRNDPKTYKVSIEYPPGIKMRVVPDVLEFSDGSTKATYRVDFVPNGANGYVFGSITWSDGQEHNVRSPIAVNVV</sequence>
<dbReference type="PROSITE" id="PS51892">
    <property type="entry name" value="SUBTILASE"/>
    <property type="match status" value="1"/>
</dbReference>
<dbReference type="Gene3D" id="2.60.40.2310">
    <property type="match status" value="1"/>
</dbReference>
<dbReference type="GO" id="GO:0004252">
    <property type="term" value="F:serine-type endopeptidase activity"/>
    <property type="evidence" value="ECO:0007669"/>
    <property type="project" value="InterPro"/>
</dbReference>
<dbReference type="InterPro" id="IPR045051">
    <property type="entry name" value="SBT"/>
</dbReference>
<dbReference type="GO" id="GO:0005576">
    <property type="term" value="C:extracellular region"/>
    <property type="evidence" value="ECO:0007669"/>
    <property type="project" value="UniProtKB-SubCell"/>
</dbReference>
<dbReference type="EMBL" id="JARAOO010000004">
    <property type="protein sequence ID" value="KAJ7971566.1"/>
    <property type="molecule type" value="Genomic_DNA"/>
</dbReference>
<organism evidence="10 11">
    <name type="scientific">Quillaja saponaria</name>
    <name type="common">Soap bark tree</name>
    <dbReference type="NCBI Taxonomy" id="32244"/>
    <lineage>
        <taxon>Eukaryota</taxon>
        <taxon>Viridiplantae</taxon>
        <taxon>Streptophyta</taxon>
        <taxon>Embryophyta</taxon>
        <taxon>Tracheophyta</taxon>
        <taxon>Spermatophyta</taxon>
        <taxon>Magnoliopsida</taxon>
        <taxon>eudicotyledons</taxon>
        <taxon>Gunneridae</taxon>
        <taxon>Pentapetalae</taxon>
        <taxon>rosids</taxon>
        <taxon>fabids</taxon>
        <taxon>Fabales</taxon>
        <taxon>Quillajaceae</taxon>
        <taxon>Quillaja</taxon>
    </lineage>
</organism>
<evidence type="ECO:0000256" key="5">
    <source>
        <dbReference type="ARBA" id="ARBA00022801"/>
    </source>
</evidence>
<dbReference type="GO" id="GO:0006508">
    <property type="term" value="P:proteolysis"/>
    <property type="evidence" value="ECO:0007669"/>
    <property type="project" value="UniProtKB-KW"/>
</dbReference>
<evidence type="ECO:0000256" key="3">
    <source>
        <dbReference type="ARBA" id="ARBA00022670"/>
    </source>
</evidence>
<dbReference type="Pfam" id="PF00082">
    <property type="entry name" value="Peptidase_S8"/>
    <property type="match status" value="1"/>
</dbReference>
<dbReference type="InterPro" id="IPR036852">
    <property type="entry name" value="Peptidase_S8/S53_dom_sf"/>
</dbReference>
<dbReference type="Gene3D" id="3.40.50.200">
    <property type="entry name" value="Peptidase S8/S53 domain"/>
    <property type="match status" value="2"/>
</dbReference>
<dbReference type="InterPro" id="IPR041469">
    <property type="entry name" value="Subtilisin-like_FN3"/>
</dbReference>
<name>A0AAD7PYM3_QUISA</name>
<evidence type="ECO:0000256" key="4">
    <source>
        <dbReference type="ARBA" id="ARBA00022729"/>
    </source>
</evidence>
<comment type="caution">
    <text evidence="10">The sequence shown here is derived from an EMBL/GenBank/DDBJ whole genome shotgun (WGS) entry which is preliminary data.</text>
</comment>
<dbReference type="CDD" id="cd02120">
    <property type="entry name" value="PA_subtilisin_like"/>
    <property type="match status" value="1"/>
</dbReference>
<evidence type="ECO:0000256" key="2">
    <source>
        <dbReference type="ARBA" id="ARBA00011073"/>
    </source>
</evidence>
<dbReference type="KEGG" id="qsa:O6P43_009579"/>
<evidence type="ECO:0000259" key="8">
    <source>
        <dbReference type="Pfam" id="PF00082"/>
    </source>
</evidence>
<dbReference type="PROSITE" id="PS00138">
    <property type="entry name" value="SUBTILASE_SER"/>
    <property type="match status" value="1"/>
</dbReference>
<accession>A0AAD7PYM3</accession>
<evidence type="ECO:0000313" key="10">
    <source>
        <dbReference type="EMBL" id="KAJ7971566.1"/>
    </source>
</evidence>
<dbReference type="PRINTS" id="PR00723">
    <property type="entry name" value="SUBTILISIN"/>
</dbReference>
<proteinExistence type="inferred from homology"/>
<evidence type="ECO:0000256" key="6">
    <source>
        <dbReference type="ARBA" id="ARBA00022825"/>
    </source>
</evidence>
<dbReference type="Gene3D" id="3.50.30.30">
    <property type="match status" value="1"/>
</dbReference>
<dbReference type="AlphaFoldDB" id="A0AAD7PYM3"/>
<evidence type="ECO:0000256" key="7">
    <source>
        <dbReference type="PROSITE-ProRule" id="PRU01240"/>
    </source>
</evidence>
<dbReference type="PANTHER" id="PTHR10795">
    <property type="entry name" value="PROPROTEIN CONVERTASE SUBTILISIN/KEXIN"/>
    <property type="match status" value="1"/>
</dbReference>
<evidence type="ECO:0000313" key="11">
    <source>
        <dbReference type="Proteomes" id="UP001163823"/>
    </source>
</evidence>
<keyword evidence="11" id="KW-1185">Reference proteome</keyword>
<feature type="domain" description="Subtilisin-like protease fibronectin type-III" evidence="9">
    <location>
        <begin position="413"/>
        <end position="509"/>
    </location>
</feature>
<keyword evidence="6" id="KW-0720">Serine protease</keyword>
<keyword evidence="5" id="KW-0378">Hydrolase</keyword>
<dbReference type="InterPro" id="IPR015500">
    <property type="entry name" value="Peptidase_S8_subtilisin-rel"/>
</dbReference>
<dbReference type="Proteomes" id="UP001163823">
    <property type="component" value="Chromosome 4"/>
</dbReference>
<dbReference type="SUPFAM" id="SSF52743">
    <property type="entry name" value="Subtilisin-like"/>
    <property type="match status" value="1"/>
</dbReference>
<comment type="caution">
    <text evidence="7">Lacks conserved residue(s) required for the propagation of feature annotation.</text>
</comment>
<reference evidence="10" key="1">
    <citation type="journal article" date="2023" name="Science">
        <title>Elucidation of the pathway for biosynthesis of saponin adjuvants from the soapbark tree.</title>
        <authorList>
            <person name="Reed J."/>
            <person name="Orme A."/>
            <person name="El-Demerdash A."/>
            <person name="Owen C."/>
            <person name="Martin L.B.B."/>
            <person name="Misra R.C."/>
            <person name="Kikuchi S."/>
            <person name="Rejzek M."/>
            <person name="Martin A.C."/>
            <person name="Harkess A."/>
            <person name="Leebens-Mack J."/>
            <person name="Louveau T."/>
            <person name="Stephenson M.J."/>
            <person name="Osbourn A."/>
        </authorList>
    </citation>
    <scope>NUCLEOTIDE SEQUENCE</scope>
    <source>
        <strain evidence="10">S10</strain>
    </source>
</reference>
<evidence type="ECO:0000256" key="1">
    <source>
        <dbReference type="ARBA" id="ARBA00004613"/>
    </source>
</evidence>
<comment type="subcellular location">
    <subcellularLocation>
        <location evidence="1">Secreted</location>
    </subcellularLocation>
</comment>
<gene>
    <name evidence="10" type="ORF">O6P43_009579</name>
</gene>
<feature type="domain" description="Peptidase S8/S53" evidence="8">
    <location>
        <begin position="29"/>
        <end position="345"/>
    </location>
</feature>
<dbReference type="Pfam" id="PF17766">
    <property type="entry name" value="fn3_6"/>
    <property type="match status" value="1"/>
</dbReference>
<evidence type="ECO:0000259" key="9">
    <source>
        <dbReference type="Pfam" id="PF17766"/>
    </source>
</evidence>
<comment type="similarity">
    <text evidence="2 7">Belongs to the peptidase S8 family.</text>
</comment>